<name>A0ABR9VKI3_9CYAN</name>
<dbReference type="Pfam" id="PF01850">
    <property type="entry name" value="PIN"/>
    <property type="match status" value="1"/>
</dbReference>
<dbReference type="RefSeq" id="WP_193943738.1">
    <property type="nucleotide sequence ID" value="NZ_JADEWB010000145.1"/>
</dbReference>
<dbReference type="PANTHER" id="PTHR42188">
    <property type="entry name" value="23S RRNA-SPECIFIC ENDONUCLEASE VAPC20"/>
    <property type="match status" value="1"/>
</dbReference>
<organism evidence="2 3">
    <name type="scientific">Sphaerospermopsis aphanizomenoides LEGE 00250</name>
    <dbReference type="NCBI Taxonomy" id="2777972"/>
    <lineage>
        <taxon>Bacteria</taxon>
        <taxon>Bacillati</taxon>
        <taxon>Cyanobacteriota</taxon>
        <taxon>Cyanophyceae</taxon>
        <taxon>Nostocales</taxon>
        <taxon>Aphanizomenonaceae</taxon>
        <taxon>Sphaerospermopsis</taxon>
        <taxon>Sphaerospermopsis aphanizomenoides</taxon>
    </lineage>
</organism>
<dbReference type="Proteomes" id="UP000606776">
    <property type="component" value="Unassembled WGS sequence"/>
</dbReference>
<evidence type="ECO:0000313" key="3">
    <source>
        <dbReference type="Proteomes" id="UP000606776"/>
    </source>
</evidence>
<evidence type="ECO:0000259" key="1">
    <source>
        <dbReference type="Pfam" id="PF01850"/>
    </source>
</evidence>
<reference evidence="2 3" key="1">
    <citation type="submission" date="2020-10" db="EMBL/GenBank/DDBJ databases">
        <authorList>
            <person name="Castelo-Branco R."/>
            <person name="Eusebio N."/>
            <person name="Adriana R."/>
            <person name="Vieira A."/>
            <person name="Brugerolle De Fraissinette N."/>
            <person name="Rezende De Castro R."/>
            <person name="Schneider M.P."/>
            <person name="Vasconcelos V."/>
            <person name="Leao P.N."/>
        </authorList>
    </citation>
    <scope>NUCLEOTIDE SEQUENCE [LARGE SCALE GENOMIC DNA]</scope>
    <source>
        <strain evidence="2 3">LEGE 00250</strain>
    </source>
</reference>
<dbReference type="InterPro" id="IPR002716">
    <property type="entry name" value="PIN_dom"/>
</dbReference>
<keyword evidence="3" id="KW-1185">Reference proteome</keyword>
<dbReference type="Gene3D" id="3.40.50.1010">
    <property type="entry name" value="5'-nuclease"/>
    <property type="match status" value="1"/>
</dbReference>
<protein>
    <submittedName>
        <fullName evidence="2">Type II toxin-antitoxin system VapC family toxin</fullName>
    </submittedName>
</protein>
<dbReference type="InterPro" id="IPR029060">
    <property type="entry name" value="PIN-like_dom_sf"/>
</dbReference>
<gene>
    <name evidence="2" type="ORF">IQ227_19535</name>
</gene>
<evidence type="ECO:0000313" key="2">
    <source>
        <dbReference type="EMBL" id="MBE9238157.1"/>
    </source>
</evidence>
<dbReference type="InterPro" id="IPR039018">
    <property type="entry name" value="VapC20-like"/>
</dbReference>
<accession>A0ABR9VKI3</accession>
<comment type="caution">
    <text evidence="2">The sequence shown here is derived from an EMBL/GenBank/DDBJ whole genome shotgun (WGS) entry which is preliminary data.</text>
</comment>
<sequence>MRAIIADTGPLYAAIDIDDQYHQRSKTQIQRINAENLTILVPFPVYLETYNLLLYRLGTEQAIKFARDCIESVYFINPSQEQYIAAAEKAAFFPDQKITLCDAITAILSEEMKLQIWTYDYHFDVMKVQVWR</sequence>
<dbReference type="SUPFAM" id="SSF88723">
    <property type="entry name" value="PIN domain-like"/>
    <property type="match status" value="1"/>
</dbReference>
<proteinExistence type="predicted"/>
<dbReference type="PANTHER" id="PTHR42188:SF1">
    <property type="entry name" value="23S RRNA-SPECIFIC ENDONUCLEASE VAPC20"/>
    <property type="match status" value="1"/>
</dbReference>
<feature type="domain" description="PIN" evidence="1">
    <location>
        <begin position="4"/>
        <end position="126"/>
    </location>
</feature>
<dbReference type="EMBL" id="JADEWB010000145">
    <property type="protein sequence ID" value="MBE9238157.1"/>
    <property type="molecule type" value="Genomic_DNA"/>
</dbReference>